<comment type="caution">
    <text evidence="2">The sequence shown here is derived from an EMBL/GenBank/DDBJ whole genome shotgun (WGS) entry which is preliminary data.</text>
</comment>
<evidence type="ECO:0000313" key="3">
    <source>
        <dbReference type="Proteomes" id="UP000709295"/>
    </source>
</evidence>
<proteinExistence type="predicted"/>
<evidence type="ECO:0000313" key="2">
    <source>
        <dbReference type="EMBL" id="KAG6944166.1"/>
    </source>
</evidence>
<gene>
    <name evidence="2" type="ORF">JG688_00017220</name>
</gene>
<feature type="compositionally biased region" description="Polar residues" evidence="1">
    <location>
        <begin position="53"/>
        <end position="63"/>
    </location>
</feature>
<feature type="compositionally biased region" description="Basic and acidic residues" evidence="1">
    <location>
        <begin position="1"/>
        <end position="15"/>
    </location>
</feature>
<reference evidence="2" key="1">
    <citation type="submission" date="2021-01" db="EMBL/GenBank/DDBJ databases">
        <title>Phytophthora aleatoria, a newly-described species from Pinus radiata is distinct from Phytophthora cactorum isolates based on comparative genomics.</title>
        <authorList>
            <person name="Mcdougal R."/>
            <person name="Panda P."/>
            <person name="Williams N."/>
            <person name="Studholme D.J."/>
        </authorList>
    </citation>
    <scope>NUCLEOTIDE SEQUENCE</scope>
    <source>
        <strain evidence="2">NZFS 4037</strain>
    </source>
</reference>
<dbReference type="EMBL" id="JAENGY010002454">
    <property type="protein sequence ID" value="KAG6944166.1"/>
    <property type="molecule type" value="Genomic_DNA"/>
</dbReference>
<dbReference type="AlphaFoldDB" id="A0A8J5IE78"/>
<feature type="region of interest" description="Disordered" evidence="1">
    <location>
        <begin position="1"/>
        <end position="97"/>
    </location>
</feature>
<keyword evidence="3" id="KW-1185">Reference proteome</keyword>
<sequence length="201" mass="22544">MERDLRVRAARDLRAKAAVRPPSRPSSSYEGDSDSLDARSAVNSDEEWVDTGSDASSATSNRGYRSKQGRSEGSSPPRTTINDSSDEGEIVHAAPPSRTQFKSWEDFAEYLDQYQRETYQFCRSFGYGKQQGVRKEQENTRVAVQSVPEEWLHYGKTLICTHGGSISREARARGKGSARGPWSVRHRHELVSVGISWFDLV</sequence>
<protein>
    <submittedName>
        <fullName evidence="2">Uncharacterized protein</fullName>
    </submittedName>
</protein>
<dbReference type="Proteomes" id="UP000709295">
    <property type="component" value="Unassembled WGS sequence"/>
</dbReference>
<name>A0A8J5IE78_9STRA</name>
<feature type="compositionally biased region" description="Polar residues" evidence="1">
    <location>
        <begin position="71"/>
        <end position="83"/>
    </location>
</feature>
<feature type="compositionally biased region" description="Low complexity" evidence="1">
    <location>
        <begin position="16"/>
        <end position="28"/>
    </location>
</feature>
<accession>A0A8J5IE78</accession>
<evidence type="ECO:0000256" key="1">
    <source>
        <dbReference type="SAM" id="MobiDB-lite"/>
    </source>
</evidence>
<organism evidence="2 3">
    <name type="scientific">Phytophthora aleatoria</name>
    <dbReference type="NCBI Taxonomy" id="2496075"/>
    <lineage>
        <taxon>Eukaryota</taxon>
        <taxon>Sar</taxon>
        <taxon>Stramenopiles</taxon>
        <taxon>Oomycota</taxon>
        <taxon>Peronosporomycetes</taxon>
        <taxon>Peronosporales</taxon>
        <taxon>Peronosporaceae</taxon>
        <taxon>Phytophthora</taxon>
    </lineage>
</organism>